<gene>
    <name evidence="1" type="ORF">dnm_032000</name>
</gene>
<protein>
    <submittedName>
        <fullName evidence="1">Uncharacterized protein</fullName>
    </submittedName>
</protein>
<dbReference type="EMBL" id="CP061800">
    <property type="protein sequence ID" value="QTA87170.1"/>
    <property type="molecule type" value="Genomic_DNA"/>
</dbReference>
<dbReference type="Proteomes" id="UP000663722">
    <property type="component" value="Chromosome"/>
</dbReference>
<name>A0A975BKM2_9BACT</name>
<dbReference type="AlphaFoldDB" id="A0A975BKM2"/>
<reference evidence="1" key="1">
    <citation type="journal article" date="2021" name="Microb. Physiol.">
        <title>Proteogenomic Insights into the Physiology of Marine, Sulfate-Reducing, Filamentous Desulfonema limicola and Desulfonema magnum.</title>
        <authorList>
            <person name="Schnaars V."/>
            <person name="Wohlbrand L."/>
            <person name="Scheve S."/>
            <person name="Hinrichs C."/>
            <person name="Reinhardt R."/>
            <person name="Rabus R."/>
        </authorList>
    </citation>
    <scope>NUCLEOTIDE SEQUENCE</scope>
    <source>
        <strain evidence="1">4be13</strain>
    </source>
</reference>
<evidence type="ECO:0000313" key="2">
    <source>
        <dbReference type="Proteomes" id="UP000663722"/>
    </source>
</evidence>
<proteinExistence type="predicted"/>
<accession>A0A975BKM2</accession>
<evidence type="ECO:0000313" key="1">
    <source>
        <dbReference type="EMBL" id="QTA87170.1"/>
    </source>
</evidence>
<organism evidence="1 2">
    <name type="scientific">Desulfonema magnum</name>
    <dbReference type="NCBI Taxonomy" id="45655"/>
    <lineage>
        <taxon>Bacteria</taxon>
        <taxon>Pseudomonadati</taxon>
        <taxon>Thermodesulfobacteriota</taxon>
        <taxon>Desulfobacteria</taxon>
        <taxon>Desulfobacterales</taxon>
        <taxon>Desulfococcaceae</taxon>
        <taxon>Desulfonema</taxon>
    </lineage>
</organism>
<keyword evidence="2" id="KW-1185">Reference proteome</keyword>
<sequence>MPSWQKKWPVPLFIQKNQPLSHFMPSCLRGKKMAGSAFYT</sequence>
<dbReference type="KEGG" id="dmm:dnm_032000"/>